<dbReference type="AlphaFoldDB" id="A0AAN8IUR9"/>
<gene>
    <name evidence="2" type="ORF">SNE40_022251</name>
</gene>
<dbReference type="EMBL" id="JAZGQO010000021">
    <property type="protein sequence ID" value="KAK6165300.1"/>
    <property type="molecule type" value="Genomic_DNA"/>
</dbReference>
<keyword evidence="3" id="KW-1185">Reference proteome</keyword>
<feature type="domain" description="DUF5641" evidence="1">
    <location>
        <begin position="84"/>
        <end position="175"/>
    </location>
</feature>
<dbReference type="Proteomes" id="UP001347796">
    <property type="component" value="Unassembled WGS sequence"/>
</dbReference>
<accession>A0AAN8IUR9</accession>
<evidence type="ECO:0000313" key="3">
    <source>
        <dbReference type="Proteomes" id="UP001347796"/>
    </source>
</evidence>
<evidence type="ECO:0000259" key="1">
    <source>
        <dbReference type="Pfam" id="PF18701"/>
    </source>
</evidence>
<name>A0AAN8IUR9_PATCE</name>
<sequence>MYESLVKQTKKALRVSIGNQVLTWIELPTVFAEAKSLINSRPLVYASNDPNDLQPLTPNHFILGRASTDIPQGQYEGTKNLHRRFLFVQMLVHQFWKRFITEYIPTLIRRAKWQQQQRQMQVNDIELLSDFNLPRGKWELARVIEVYPGKDNIVRNVMVKTKSNTYKRSVQRLCPILES</sequence>
<dbReference type="Pfam" id="PF18701">
    <property type="entry name" value="DUF5641"/>
    <property type="match status" value="1"/>
</dbReference>
<organism evidence="2 3">
    <name type="scientific">Patella caerulea</name>
    <name type="common">Rayed Mediterranean limpet</name>
    <dbReference type="NCBI Taxonomy" id="87958"/>
    <lineage>
        <taxon>Eukaryota</taxon>
        <taxon>Metazoa</taxon>
        <taxon>Spiralia</taxon>
        <taxon>Lophotrochozoa</taxon>
        <taxon>Mollusca</taxon>
        <taxon>Gastropoda</taxon>
        <taxon>Patellogastropoda</taxon>
        <taxon>Patelloidea</taxon>
        <taxon>Patellidae</taxon>
        <taxon>Patella</taxon>
    </lineage>
</organism>
<proteinExistence type="predicted"/>
<dbReference type="InterPro" id="IPR040676">
    <property type="entry name" value="DUF5641"/>
</dbReference>
<protein>
    <recommendedName>
        <fullName evidence="1">DUF5641 domain-containing protein</fullName>
    </recommendedName>
</protein>
<comment type="caution">
    <text evidence="2">The sequence shown here is derived from an EMBL/GenBank/DDBJ whole genome shotgun (WGS) entry which is preliminary data.</text>
</comment>
<evidence type="ECO:0000313" key="2">
    <source>
        <dbReference type="EMBL" id="KAK6165300.1"/>
    </source>
</evidence>
<dbReference type="PANTHER" id="PTHR47331">
    <property type="entry name" value="PHD-TYPE DOMAIN-CONTAINING PROTEIN"/>
    <property type="match status" value="1"/>
</dbReference>
<reference evidence="2 3" key="1">
    <citation type="submission" date="2024-01" db="EMBL/GenBank/DDBJ databases">
        <title>The genome of the rayed Mediterranean limpet Patella caerulea (Linnaeus, 1758).</title>
        <authorList>
            <person name="Anh-Thu Weber A."/>
            <person name="Halstead-Nussloch G."/>
        </authorList>
    </citation>
    <scope>NUCLEOTIDE SEQUENCE [LARGE SCALE GENOMIC DNA]</scope>
    <source>
        <strain evidence="2">AATW-2023a</strain>
        <tissue evidence="2">Whole specimen</tissue>
    </source>
</reference>